<evidence type="ECO:0000313" key="3">
    <source>
        <dbReference type="Proteomes" id="UP000559404"/>
    </source>
</evidence>
<dbReference type="PANTHER" id="PTHR20883:SF48">
    <property type="entry name" value="ECTOINE DIOXYGENASE"/>
    <property type="match status" value="1"/>
</dbReference>
<name>A0A838XYM2_9HYPH</name>
<dbReference type="GO" id="GO:0016706">
    <property type="term" value="F:2-oxoglutarate-dependent dioxygenase activity"/>
    <property type="evidence" value="ECO:0007669"/>
    <property type="project" value="UniProtKB-ARBA"/>
</dbReference>
<dbReference type="SUPFAM" id="SSF51197">
    <property type="entry name" value="Clavaminate synthase-like"/>
    <property type="match status" value="1"/>
</dbReference>
<comment type="cofactor">
    <cofactor evidence="1">
        <name>Fe(2+)</name>
        <dbReference type="ChEBI" id="CHEBI:29033"/>
    </cofactor>
</comment>
<sequence>MDETVSDALDRLADTGFCVIEGALPPDTIAALKAEIDAVAARERADETCWYSHGNQRIFMLANKGKAFLDLIEHPLVLALARAVLDPDCLLSSITANIANPGNTAQHLHADQGYIPLPWPRAEVVNFIWVVDPFTERNGATRIIPGSHKCMTPPAPDAETLPLCAPQGALVCMDGRVWHGTGSNLTQDTPRRGIFAYYCRPYIRQQENFSRSLRRDLLAGLSDTQRALLGFDIWQGLGAVNGLPTAWMDGRRRVGPTDEDGLFATAAKGQFR</sequence>
<reference evidence="2 3" key="1">
    <citation type="submission" date="2020-07" db="EMBL/GenBank/DDBJ databases">
        <authorList>
            <person name="Li M."/>
        </authorList>
    </citation>
    <scope>NUCLEOTIDE SEQUENCE [LARGE SCALE GENOMIC DNA]</scope>
    <source>
        <strain evidence="2 3">DSM 23284</strain>
    </source>
</reference>
<organism evidence="2 3">
    <name type="scientific">Stappia taiwanensis</name>
    <dbReference type="NCBI Taxonomy" id="992267"/>
    <lineage>
        <taxon>Bacteria</taxon>
        <taxon>Pseudomonadati</taxon>
        <taxon>Pseudomonadota</taxon>
        <taxon>Alphaproteobacteria</taxon>
        <taxon>Hyphomicrobiales</taxon>
        <taxon>Stappiaceae</taxon>
        <taxon>Stappia</taxon>
    </lineage>
</organism>
<dbReference type="RefSeq" id="WP_181761741.1">
    <property type="nucleotide sequence ID" value="NZ_BMCR01000004.1"/>
</dbReference>
<dbReference type="Proteomes" id="UP000559404">
    <property type="component" value="Unassembled WGS sequence"/>
</dbReference>
<dbReference type="GO" id="GO:0005506">
    <property type="term" value="F:iron ion binding"/>
    <property type="evidence" value="ECO:0007669"/>
    <property type="project" value="UniProtKB-ARBA"/>
</dbReference>
<protein>
    <submittedName>
        <fullName evidence="2">Phytanoyl-CoA dioxygenase family protein</fullName>
    </submittedName>
</protein>
<gene>
    <name evidence="2" type="ORF">H1W37_17955</name>
</gene>
<dbReference type="InterPro" id="IPR008775">
    <property type="entry name" value="Phytyl_CoA_dOase-like"/>
</dbReference>
<keyword evidence="2" id="KW-0223">Dioxygenase</keyword>
<evidence type="ECO:0000256" key="1">
    <source>
        <dbReference type="ARBA" id="ARBA00001954"/>
    </source>
</evidence>
<dbReference type="EMBL" id="JACEON010000020">
    <property type="protein sequence ID" value="MBA4613546.1"/>
    <property type="molecule type" value="Genomic_DNA"/>
</dbReference>
<keyword evidence="3" id="KW-1185">Reference proteome</keyword>
<reference evidence="2 3" key="2">
    <citation type="submission" date="2020-08" db="EMBL/GenBank/DDBJ databases">
        <title>Stappia taiwanensis sp. nov., isolated from a coastal thermal spring.</title>
        <authorList>
            <person name="Kampfer P."/>
        </authorList>
    </citation>
    <scope>NUCLEOTIDE SEQUENCE [LARGE SCALE GENOMIC DNA]</scope>
    <source>
        <strain evidence="2 3">DSM 23284</strain>
    </source>
</reference>
<evidence type="ECO:0000313" key="2">
    <source>
        <dbReference type="EMBL" id="MBA4613546.1"/>
    </source>
</evidence>
<dbReference type="AlphaFoldDB" id="A0A838XYM2"/>
<dbReference type="Gene3D" id="2.60.120.620">
    <property type="entry name" value="q2cbj1_9rhob like domain"/>
    <property type="match status" value="1"/>
</dbReference>
<keyword evidence="2" id="KW-0560">Oxidoreductase</keyword>
<accession>A0A838XYM2</accession>
<dbReference type="Pfam" id="PF05721">
    <property type="entry name" value="PhyH"/>
    <property type="match status" value="1"/>
</dbReference>
<comment type="caution">
    <text evidence="2">The sequence shown here is derived from an EMBL/GenBank/DDBJ whole genome shotgun (WGS) entry which is preliminary data.</text>
</comment>
<dbReference type="PANTHER" id="PTHR20883">
    <property type="entry name" value="PHYTANOYL-COA DIOXYGENASE DOMAIN CONTAINING 1"/>
    <property type="match status" value="1"/>
</dbReference>
<proteinExistence type="predicted"/>